<dbReference type="EMBL" id="AOIN01000021">
    <property type="protein sequence ID" value="ELZ05020.1"/>
    <property type="molecule type" value="Genomic_DNA"/>
</dbReference>
<evidence type="ECO:0000313" key="3">
    <source>
        <dbReference type="Proteomes" id="UP000011693"/>
    </source>
</evidence>
<dbReference type="Gene3D" id="2.120.10.30">
    <property type="entry name" value="TolB, C-terminal domain"/>
    <property type="match status" value="1"/>
</dbReference>
<dbReference type="RefSeq" id="WP_006165848.1">
    <property type="nucleotide sequence ID" value="NZ_AOIN01000021.1"/>
</dbReference>
<protein>
    <submittedName>
        <fullName evidence="2">Phage tail protein</fullName>
    </submittedName>
</protein>
<dbReference type="InterPro" id="IPR011042">
    <property type="entry name" value="6-blade_b-propeller_TolB-like"/>
</dbReference>
<dbReference type="PATRIC" id="fig|1227492.4.peg.514"/>
<dbReference type="STRING" id="1227492.C482_02661"/>
<feature type="region of interest" description="Disordered" evidence="1">
    <location>
        <begin position="609"/>
        <end position="644"/>
    </location>
</feature>
<comment type="caution">
    <text evidence="2">The sequence shown here is derived from an EMBL/GenBank/DDBJ whole genome shotgun (WGS) entry which is preliminary data.</text>
</comment>
<dbReference type="SUPFAM" id="SSF63825">
    <property type="entry name" value="YWTD domain"/>
    <property type="match status" value="1"/>
</dbReference>
<organism evidence="2 3">
    <name type="scientific">Natrialba chahannaoensis JCM 10990</name>
    <dbReference type="NCBI Taxonomy" id="1227492"/>
    <lineage>
        <taxon>Archaea</taxon>
        <taxon>Methanobacteriati</taxon>
        <taxon>Methanobacteriota</taxon>
        <taxon>Stenosarchaea group</taxon>
        <taxon>Halobacteria</taxon>
        <taxon>Halobacteriales</taxon>
        <taxon>Natrialbaceae</taxon>
        <taxon>Natrialba</taxon>
    </lineage>
</organism>
<reference evidence="2 3" key="1">
    <citation type="journal article" date="2014" name="PLoS Genet.">
        <title>Phylogenetically driven sequencing of extremely halophilic archaea reveals strategies for static and dynamic osmo-response.</title>
        <authorList>
            <person name="Becker E.A."/>
            <person name="Seitzer P.M."/>
            <person name="Tritt A."/>
            <person name="Larsen D."/>
            <person name="Krusor M."/>
            <person name="Yao A.I."/>
            <person name="Wu D."/>
            <person name="Madern D."/>
            <person name="Eisen J.A."/>
            <person name="Darling A.E."/>
            <person name="Facciotti M.T."/>
        </authorList>
    </citation>
    <scope>NUCLEOTIDE SEQUENCE [LARGE SCALE GENOMIC DNA]</scope>
    <source>
        <strain evidence="2 3">JCM 10990</strain>
    </source>
</reference>
<dbReference type="AlphaFoldDB" id="M0B2M4"/>
<gene>
    <name evidence="2" type="ORF">C482_02661</name>
</gene>
<feature type="compositionally biased region" description="Acidic residues" evidence="1">
    <location>
        <begin position="361"/>
        <end position="376"/>
    </location>
</feature>
<feature type="region of interest" description="Disordered" evidence="1">
    <location>
        <begin position="356"/>
        <end position="393"/>
    </location>
</feature>
<dbReference type="InterPro" id="IPR011748">
    <property type="entry name" value="Unchr_phage_tail-like"/>
</dbReference>
<evidence type="ECO:0000313" key="2">
    <source>
        <dbReference type="EMBL" id="ELZ05020.1"/>
    </source>
</evidence>
<dbReference type="InterPro" id="IPR006521">
    <property type="entry name" value="Tail_protein_I"/>
</dbReference>
<keyword evidence="3" id="KW-1185">Reference proteome</keyword>
<proteinExistence type="predicted"/>
<dbReference type="Proteomes" id="UP000011693">
    <property type="component" value="Unassembled WGS sequence"/>
</dbReference>
<dbReference type="OrthoDB" id="202878at2157"/>
<evidence type="ECO:0000256" key="1">
    <source>
        <dbReference type="SAM" id="MobiDB-lite"/>
    </source>
</evidence>
<dbReference type="Pfam" id="PF09684">
    <property type="entry name" value="Tail_P2_I"/>
    <property type="match status" value="1"/>
</dbReference>
<dbReference type="NCBIfam" id="TIGR02242">
    <property type="entry name" value="tail_TIGR02242"/>
    <property type="match status" value="1"/>
</dbReference>
<name>M0B2M4_9EURY</name>
<accession>M0B2M4</accession>
<sequence length="759" mass="84305">MEFSYATTASEADWEEWVTDHTEVADGGLTLARTASIRESTLGESIVDLAVDPTGVLYTLDAAGRLSQYNPRTDSRQRLLDSDDLSLDEPRAICASESRVFVAGADDERIVTVSPRLRNETGALQSPVAAPVELTFDSGTIYVLDGDERIACLGTTEELTVDWWVRSPADIAVADDLLYVLDSVDASPTIRLFRGEREVRNDSYPLSRDAFAIDGNRFVPTAIAAPRGSLVLAGTVHGERGPTHGLFEWNETAGEFEQRHELEARCRRLISRPLSHSDRRVFYALVGDQRVCCALQERQTVASHPHRDRHVGLAFHRYDAGVDGISWHRLALDLARSSASTQVRLRYYATDKPTVLPLNGDDFEGGEDGQDGENSNDSENHEVDDPTNQPDLGALEKTARSTLQSIDVDSVWELTSTPAAELADRDEDGELETTTVRSWQETARRELAAHAETTWTLVDEIDPEDILLREANGRYLYVAVELVGTPTAAPRIDAVTAYCPRQSYLRYLPELYQNDDRSAQFLERYLSTFETSFVDIESEIEQLPRYFDPDGVPSDSLAWLEDWLAADEYRDWPESARREYLARAPELYQKRGTRAGLRETLELYLRHANPRGGVSDPAHRARPDESATTNEVSDLEASSGPSVGDLETGHRLFFFDATDFDRADGTAVEREYGSMLAGDRSFALFCGPFDSDAERDAIERIVATEKPAHVDARVLALDDEFVLGDRTFLGLNSALQTRTFAMGEAVLGEDTVLAGPDSM</sequence>